<name>A0A4P6V3N1_9HYPH</name>
<accession>A0A4P6V3N1</accession>
<dbReference type="KEGG" id="rpod:E0E05_16500"/>
<dbReference type="Gene3D" id="3.10.180.10">
    <property type="entry name" value="2,3-Dihydroxybiphenyl 1,2-Dioxygenase, domain 1"/>
    <property type="match status" value="1"/>
</dbReference>
<dbReference type="Pfam" id="PF00903">
    <property type="entry name" value="Glyoxalase"/>
    <property type="match status" value="1"/>
</dbReference>
<evidence type="ECO:0000256" key="1">
    <source>
        <dbReference type="ARBA" id="ARBA00022723"/>
    </source>
</evidence>
<dbReference type="PANTHER" id="PTHR43048:SF4">
    <property type="entry name" value="RING-CLEAVING DIOXYGENASE-RELATED"/>
    <property type="match status" value="1"/>
</dbReference>
<feature type="domain" description="VOC" evidence="2">
    <location>
        <begin position="9"/>
        <end position="133"/>
    </location>
</feature>
<dbReference type="InterPro" id="IPR051785">
    <property type="entry name" value="MMCE/EMCE_epimerase"/>
</dbReference>
<reference evidence="3 4" key="1">
    <citation type="journal article" date="2017" name="Int. J. Syst. Evol. Microbiol.">
        <title>Roseitalea porphyridii gen. nov., sp. nov., isolated from a red alga, and reclassification of Hoeflea suaedae Chung et al. 2013 as Pseudohoeflea suaedae gen. nov., comb. nov.</title>
        <authorList>
            <person name="Hyeon J.W."/>
            <person name="Jeong S.E."/>
            <person name="Baek K."/>
            <person name="Jeon C.O."/>
        </authorList>
    </citation>
    <scope>NUCLEOTIDE SEQUENCE [LARGE SCALE GENOMIC DNA]</scope>
    <source>
        <strain evidence="3 4">MA7-20</strain>
    </source>
</reference>
<dbReference type="InterPro" id="IPR004360">
    <property type="entry name" value="Glyas_Fos-R_dOase_dom"/>
</dbReference>
<keyword evidence="1" id="KW-0479">Metal-binding</keyword>
<dbReference type="PROSITE" id="PS51819">
    <property type="entry name" value="VOC"/>
    <property type="match status" value="1"/>
</dbReference>
<dbReference type="OrthoDB" id="8076422at2"/>
<dbReference type="PANTHER" id="PTHR43048">
    <property type="entry name" value="METHYLMALONYL-COA EPIMERASE"/>
    <property type="match status" value="1"/>
</dbReference>
<dbReference type="GeneID" id="90768905"/>
<dbReference type="GO" id="GO:0004493">
    <property type="term" value="F:methylmalonyl-CoA epimerase activity"/>
    <property type="evidence" value="ECO:0007669"/>
    <property type="project" value="TreeGrafter"/>
</dbReference>
<dbReference type="RefSeq" id="WP_131617682.1">
    <property type="nucleotide sequence ID" value="NZ_CP036532.1"/>
</dbReference>
<protein>
    <submittedName>
        <fullName evidence="3">VOC family protein</fullName>
    </submittedName>
</protein>
<gene>
    <name evidence="3" type="ORF">E0E05_16500</name>
</gene>
<dbReference type="SUPFAM" id="SSF54593">
    <property type="entry name" value="Glyoxalase/Bleomycin resistance protein/Dihydroxybiphenyl dioxygenase"/>
    <property type="match status" value="1"/>
</dbReference>
<evidence type="ECO:0000259" key="2">
    <source>
        <dbReference type="PROSITE" id="PS51819"/>
    </source>
</evidence>
<evidence type="ECO:0000313" key="4">
    <source>
        <dbReference type="Proteomes" id="UP000293719"/>
    </source>
</evidence>
<dbReference type="GO" id="GO:0046491">
    <property type="term" value="P:L-methylmalonyl-CoA metabolic process"/>
    <property type="evidence" value="ECO:0007669"/>
    <property type="project" value="TreeGrafter"/>
</dbReference>
<keyword evidence="4" id="KW-1185">Reference proteome</keyword>
<dbReference type="EMBL" id="CP036532">
    <property type="protein sequence ID" value="QBK32041.1"/>
    <property type="molecule type" value="Genomic_DNA"/>
</dbReference>
<organism evidence="3 4">
    <name type="scientific">Roseitalea porphyridii</name>
    <dbReference type="NCBI Taxonomy" id="1852022"/>
    <lineage>
        <taxon>Bacteria</taxon>
        <taxon>Pseudomonadati</taxon>
        <taxon>Pseudomonadota</taxon>
        <taxon>Alphaproteobacteria</taxon>
        <taxon>Hyphomicrobiales</taxon>
        <taxon>Ahrensiaceae</taxon>
        <taxon>Roseitalea</taxon>
    </lineage>
</organism>
<dbReference type="InterPro" id="IPR037523">
    <property type="entry name" value="VOC_core"/>
</dbReference>
<dbReference type="AlphaFoldDB" id="A0A4P6V3N1"/>
<proteinExistence type="predicted"/>
<dbReference type="GO" id="GO:0046872">
    <property type="term" value="F:metal ion binding"/>
    <property type="evidence" value="ECO:0007669"/>
    <property type="project" value="UniProtKB-KW"/>
</dbReference>
<dbReference type="InterPro" id="IPR029068">
    <property type="entry name" value="Glyas_Bleomycin-R_OHBP_Dase"/>
</dbReference>
<sequence length="137" mass="14892">MAETFPAAGMEMTHILVVGDIDASRSFYRDVLGAEVVREYGGTSVVLRFAESWLLLVTGGAPTDDKPDVTMAPPADANTVAHAMTIRVPDCRAAYETLSARGARFLTPPRDRGMEVRCFFRDPDGHLFEISEAVGQS</sequence>
<evidence type="ECO:0000313" key="3">
    <source>
        <dbReference type="EMBL" id="QBK32041.1"/>
    </source>
</evidence>
<dbReference type="Proteomes" id="UP000293719">
    <property type="component" value="Chromosome"/>
</dbReference>